<sequence>MFKKLLAVGALATALIGGIGTASAFSYDRCTSSYGSTSGPQYTRYVVHSNNNFANVFDEKLNGKMIRWYFQSSQKLNEKRCGSGKYVAYYKGKKI</sequence>
<keyword evidence="1" id="KW-0732">Signal</keyword>
<accession>A0ABX9SQP5</accession>
<evidence type="ECO:0000256" key="1">
    <source>
        <dbReference type="SAM" id="SignalP"/>
    </source>
</evidence>
<keyword evidence="3" id="KW-1185">Reference proteome</keyword>
<evidence type="ECO:0000313" key="3">
    <source>
        <dbReference type="Proteomes" id="UP000280955"/>
    </source>
</evidence>
<comment type="caution">
    <text evidence="2">The sequence shown here is derived from an EMBL/GenBank/DDBJ whole genome shotgun (WGS) entry which is preliminary data.</text>
</comment>
<dbReference type="EMBL" id="RBLJ01000001">
    <property type="protein sequence ID" value="RKS65822.1"/>
    <property type="molecule type" value="Genomic_DNA"/>
</dbReference>
<organism evidence="2 3">
    <name type="scientific">Photorhabdus asymbiotica</name>
    <dbReference type="NCBI Taxonomy" id="291112"/>
    <lineage>
        <taxon>Bacteria</taxon>
        <taxon>Pseudomonadati</taxon>
        <taxon>Pseudomonadota</taxon>
        <taxon>Gammaproteobacteria</taxon>
        <taxon>Enterobacterales</taxon>
        <taxon>Morganellaceae</taxon>
        <taxon>Photorhabdus</taxon>
    </lineage>
</organism>
<reference evidence="2 3" key="1">
    <citation type="submission" date="2018-10" db="EMBL/GenBank/DDBJ databases">
        <title>Genomic Encyclopedia of Archaeal and Bacterial Type Strains, Phase II (KMG-II): from individual species to whole genera.</title>
        <authorList>
            <person name="Goeker M."/>
        </authorList>
    </citation>
    <scope>NUCLEOTIDE SEQUENCE [LARGE SCALE GENOMIC DNA]</scope>
    <source>
        <strain evidence="2 3">DSM 15149</strain>
    </source>
</reference>
<feature type="signal peptide" evidence="1">
    <location>
        <begin position="1"/>
        <end position="24"/>
    </location>
</feature>
<name>A0ABX9SQP5_9GAMM</name>
<evidence type="ECO:0000313" key="2">
    <source>
        <dbReference type="EMBL" id="RKS65822.1"/>
    </source>
</evidence>
<dbReference type="Proteomes" id="UP000280955">
    <property type="component" value="Unassembled WGS sequence"/>
</dbReference>
<dbReference type="RefSeq" id="WP_041381856.1">
    <property type="nucleotide sequence ID" value="NC_012962.1"/>
</dbReference>
<proteinExistence type="predicted"/>
<protein>
    <submittedName>
        <fullName evidence="2">Uncharacterized protein</fullName>
    </submittedName>
</protein>
<feature type="chain" id="PRO_5045856370" evidence="1">
    <location>
        <begin position="25"/>
        <end position="95"/>
    </location>
</feature>
<gene>
    <name evidence="2" type="ORF">BDD30_0091</name>
</gene>